<dbReference type="InterPro" id="IPR017850">
    <property type="entry name" value="Alkaline_phosphatase_core_sf"/>
</dbReference>
<keyword evidence="1" id="KW-0732">Signal</keyword>
<evidence type="ECO:0000256" key="1">
    <source>
        <dbReference type="SAM" id="SignalP"/>
    </source>
</evidence>
<dbReference type="Gene3D" id="3.40.720.10">
    <property type="entry name" value="Alkaline Phosphatase, subunit A"/>
    <property type="match status" value="1"/>
</dbReference>
<dbReference type="PIRSF" id="PIRSF031924">
    <property type="entry name" value="Pi-irrepressible_AP"/>
    <property type="match status" value="1"/>
</dbReference>
<dbReference type="Pfam" id="PF01663">
    <property type="entry name" value="Phosphodiest"/>
    <property type="match status" value="1"/>
</dbReference>
<dbReference type="Gene3D" id="3.30.1360.150">
    <property type="match status" value="1"/>
</dbReference>
<protein>
    <submittedName>
        <fullName evidence="2">Alkaline phosphatase</fullName>
    </submittedName>
</protein>
<dbReference type="GO" id="GO:0004035">
    <property type="term" value="F:alkaline phosphatase activity"/>
    <property type="evidence" value="ECO:0007669"/>
    <property type="project" value="InterPro"/>
</dbReference>
<dbReference type="Proteomes" id="UP000594042">
    <property type="component" value="Chromosome"/>
</dbReference>
<evidence type="ECO:0000313" key="3">
    <source>
        <dbReference type="Proteomes" id="UP000594042"/>
    </source>
</evidence>
<evidence type="ECO:0000313" key="2">
    <source>
        <dbReference type="EMBL" id="BCI64342.1"/>
    </source>
</evidence>
<dbReference type="InterPro" id="IPR002591">
    <property type="entry name" value="Phosphodiest/P_Trfase"/>
</dbReference>
<gene>
    <name evidence="2" type="ORF">Cop2CBH44_26950</name>
</gene>
<sequence length="533" mass="60266">MPKKDKTMNKVIASLLLALMAAPLAAQTSGDIPKLVVGITVDQLRTDYLQMMQHLFSEKGFKRLMNEGLMYENVTFDFPKPDRASATASIYTGTYPSYNGIPSNTLYNITRKRVESVLFDISKMGNYTDETVSAQNLLTSTVSDELKIASDGFSAVYSIAPTFEQAILSAGHAANSAFWFNEANGKWATSTYYNDIPAYIDVANRENSLSERIDTLSWQPLLPISRYTGLPYLTQDFLFKHVFSKYKQQKYSLFKRSGLMNEEVTRMARTFIENGGLGSHSLPDMLNIGYSAANFQDKSIQEYSLEIQDTYIRLDRELGRLLDLIDKKIGLNNTVIFLTSTGYFNGEGKEAGVFNVPAGEFYPRRATALLNMYLMAIYGQGDWVEGYHNREIFLNHKLITDKQIPLEEIQTRAAEFIIQMTGVQDVVTSYLLLHGQWNNRIDAVRRGYHRKLSGDLLLEIQPGWEIVYENIDNTRDYVRANAIPAPLFFFGKNIKPQHVMRPVKATAIAPTVARILRIRSPNAALESALPEIY</sequence>
<dbReference type="AlphaFoldDB" id="A0A7G1HZT0"/>
<dbReference type="EMBL" id="AP023322">
    <property type="protein sequence ID" value="BCI64342.1"/>
    <property type="molecule type" value="Genomic_DNA"/>
</dbReference>
<reference evidence="3" key="1">
    <citation type="submission" date="2020-07" db="EMBL/GenBank/DDBJ databases">
        <title>Complete genome sequencing of Coprobacter sp. strain 2CBH44.</title>
        <authorList>
            <person name="Sakamoto M."/>
            <person name="Murakami T."/>
            <person name="Mori H."/>
        </authorList>
    </citation>
    <scope>NUCLEOTIDE SEQUENCE [LARGE SCALE GENOMIC DNA]</scope>
    <source>
        <strain evidence="3">2CBH44</strain>
    </source>
</reference>
<organism evidence="2 3">
    <name type="scientific">Coprobacter secundus subsp. similis</name>
    <dbReference type="NCBI Taxonomy" id="2751153"/>
    <lineage>
        <taxon>Bacteria</taxon>
        <taxon>Pseudomonadati</taxon>
        <taxon>Bacteroidota</taxon>
        <taxon>Bacteroidia</taxon>
        <taxon>Bacteroidales</taxon>
        <taxon>Barnesiellaceae</taxon>
        <taxon>Coprobacter</taxon>
    </lineage>
</organism>
<dbReference type="SUPFAM" id="SSF53649">
    <property type="entry name" value="Alkaline phosphatase-like"/>
    <property type="match status" value="1"/>
</dbReference>
<dbReference type="CDD" id="cd16016">
    <property type="entry name" value="AP-SPAP"/>
    <property type="match status" value="1"/>
</dbReference>
<dbReference type="InterPro" id="IPR026263">
    <property type="entry name" value="Alkaline_phosphatase_prok"/>
</dbReference>
<dbReference type="KEGG" id="copr:Cop2CBH44_26950"/>
<feature type="chain" id="PRO_5028898781" evidence="1">
    <location>
        <begin position="27"/>
        <end position="533"/>
    </location>
</feature>
<accession>A0A7G1HZT0</accession>
<keyword evidence="3" id="KW-1185">Reference proteome</keyword>
<name>A0A7G1HZT0_9BACT</name>
<feature type="signal peptide" evidence="1">
    <location>
        <begin position="1"/>
        <end position="26"/>
    </location>
</feature>
<proteinExistence type="predicted"/>